<keyword evidence="1" id="KW-0614">Plasmid</keyword>
<accession>A0ABR6SH32</accession>
<name>A0ABR6SH32_ANAVA</name>
<sequence>MTFSKNERCSSAIAVREPSISVGSTSGVVVIKNKKTGKSLRYVIPAAARSLLDNWNQDLGDSVRVSVRSAEALLLSADRQRYDAVMNTSSDSLFRVDKDKKTDEKSPKV</sequence>
<reference evidence="1 2" key="1">
    <citation type="submission" date="2019-11" db="EMBL/GenBank/DDBJ databases">
        <title>Comparison of genomes from free-living endosymbiotic cyanobacteria isolated from Azolla.</title>
        <authorList>
            <person name="Thiel T."/>
            <person name="Pratte B."/>
        </authorList>
    </citation>
    <scope>NUCLEOTIDE SEQUENCE [LARGE SCALE GENOMIC DNA]</scope>
    <source>
        <strain evidence="1 2">N2B</strain>
        <plasmid evidence="1">pN2B-A</plasmid>
    </source>
</reference>
<proteinExistence type="predicted"/>
<dbReference type="GeneID" id="58727058"/>
<dbReference type="RefSeq" id="WP_011316449.1">
    <property type="nucleotide sequence ID" value="NZ_JACKZP010000276.1"/>
</dbReference>
<dbReference type="Proteomes" id="UP000570851">
    <property type="component" value="Unassembled WGS sequence"/>
</dbReference>
<evidence type="ECO:0000313" key="2">
    <source>
        <dbReference type="Proteomes" id="UP000570851"/>
    </source>
</evidence>
<evidence type="ECO:0000313" key="1">
    <source>
        <dbReference type="EMBL" id="MBC1305704.1"/>
    </source>
</evidence>
<comment type="caution">
    <text evidence="1">The sequence shown here is derived from an EMBL/GenBank/DDBJ whole genome shotgun (WGS) entry which is preliminary data.</text>
</comment>
<organism evidence="1 2">
    <name type="scientific">Trichormus variabilis N2B</name>
    <dbReference type="NCBI Taxonomy" id="2681315"/>
    <lineage>
        <taxon>Bacteria</taxon>
        <taxon>Bacillati</taxon>
        <taxon>Cyanobacteriota</taxon>
        <taxon>Cyanophyceae</taxon>
        <taxon>Nostocales</taxon>
        <taxon>Nostocaceae</taxon>
        <taxon>Trichormus</taxon>
    </lineage>
</organism>
<dbReference type="EMBL" id="JACKZP010000276">
    <property type="protein sequence ID" value="MBC1305704.1"/>
    <property type="molecule type" value="Genomic_DNA"/>
</dbReference>
<evidence type="ECO:0008006" key="3">
    <source>
        <dbReference type="Google" id="ProtNLM"/>
    </source>
</evidence>
<keyword evidence="2" id="KW-1185">Reference proteome</keyword>
<gene>
    <name evidence="1" type="ORF">GNE12_27850</name>
</gene>
<geneLocation type="plasmid" evidence="1">
    <name>pN2B-A</name>
</geneLocation>
<protein>
    <recommendedName>
        <fullName evidence="3">AbrB/MazE/SpoVT family DNA-binding domain-containing protein</fullName>
    </recommendedName>
</protein>